<proteinExistence type="predicted"/>
<reference evidence="3" key="1">
    <citation type="submission" date="2017-09" db="EMBL/GenBank/DDBJ databases">
        <title>Depth-based differentiation of microbial function through sediment-hosted aquifers and enrichment of novel symbionts in the deep terrestrial subsurface.</title>
        <authorList>
            <person name="Probst A.J."/>
            <person name="Ladd B."/>
            <person name="Jarett J.K."/>
            <person name="Geller-Mcgrath D.E."/>
            <person name="Sieber C.M.K."/>
            <person name="Emerson J.B."/>
            <person name="Anantharaman K."/>
            <person name="Thomas B.C."/>
            <person name="Malmstrom R."/>
            <person name="Stieglmeier M."/>
            <person name="Klingl A."/>
            <person name="Woyke T."/>
            <person name="Ryan C.M."/>
            <person name="Banfield J.F."/>
        </authorList>
    </citation>
    <scope>NUCLEOTIDE SEQUENCE [LARGE SCALE GENOMIC DNA]</scope>
</reference>
<keyword evidence="1" id="KW-0812">Transmembrane</keyword>
<feature type="transmembrane region" description="Helical" evidence="1">
    <location>
        <begin position="41"/>
        <end position="63"/>
    </location>
</feature>
<gene>
    <name evidence="2" type="ORF">COU29_00820</name>
</gene>
<evidence type="ECO:0000256" key="1">
    <source>
        <dbReference type="SAM" id="Phobius"/>
    </source>
</evidence>
<evidence type="ECO:0000313" key="2">
    <source>
        <dbReference type="EMBL" id="PIT88319.1"/>
    </source>
</evidence>
<keyword evidence="1" id="KW-0472">Membrane</keyword>
<organism evidence="2 3">
    <name type="scientific">Candidatus Magasanikbacteria bacterium CG10_big_fil_rev_8_21_14_0_10_36_32</name>
    <dbReference type="NCBI Taxonomy" id="1974646"/>
    <lineage>
        <taxon>Bacteria</taxon>
        <taxon>Candidatus Magasanikiibacteriota</taxon>
    </lineage>
</organism>
<dbReference type="EMBL" id="PFBV01000003">
    <property type="protein sequence ID" value="PIT88319.1"/>
    <property type="molecule type" value="Genomic_DNA"/>
</dbReference>
<comment type="caution">
    <text evidence="2">The sequence shown here is derived from an EMBL/GenBank/DDBJ whole genome shotgun (WGS) entry which is preliminary data.</text>
</comment>
<accession>A0A2M6W6A0</accession>
<feature type="transmembrane region" description="Helical" evidence="1">
    <location>
        <begin position="6"/>
        <end position="29"/>
    </location>
</feature>
<name>A0A2M6W6A0_9BACT</name>
<feature type="transmembrane region" description="Helical" evidence="1">
    <location>
        <begin position="78"/>
        <end position="102"/>
    </location>
</feature>
<dbReference type="AlphaFoldDB" id="A0A2M6W6A0"/>
<protein>
    <submittedName>
        <fullName evidence="2">Uncharacterized protein</fullName>
    </submittedName>
</protein>
<sequence>MNKKILKYSFVHAFLATAYIFCVAVFVFCADKIIKIDNVPFFGPVIVLLLLVLSATIMGILIFGKPVLLYLDNQKKDALTLLFSTVGWLASILFIVILFVLIF</sequence>
<keyword evidence="1" id="KW-1133">Transmembrane helix</keyword>
<evidence type="ECO:0000313" key="3">
    <source>
        <dbReference type="Proteomes" id="UP000231426"/>
    </source>
</evidence>
<dbReference type="Proteomes" id="UP000231426">
    <property type="component" value="Unassembled WGS sequence"/>
</dbReference>